<accession>A0AAV9J9F5</accession>
<sequence>MIIAGAAIYSKIKQERAKKKVAEQGLLSVGDSDVAKRAFASQASKTTKAIEDGHGGIQRAGTEIKFEDPAGLDVTSPAASSPGLLSPTLEKHETRVAPTPQPNVASPVKSEKGFFTATTPLSPVTDGFHSRSRGISEPLHFSTQSEASSQSPSAYSRDSDGATLAESDSTSVMATSSQGTYVVKVRTIGSDLKSGFPYHPALFDMQVHPQKWDAFTGQITSVAKFGIGDHAQVVASAMAVAMVGAFGTSVFVGRGVARRMEEKKIKAGLQDTSDGGLGDTLQHWNESYFRGRGLFVHLELSESAMKRPDQQSRLFRKETPWYGNKEERERKKAERKFVLVVTRLDEDGEPSQALHELSGGTEAAIIPELAGEEDARYNLAEMPGDECMIPVELPGDMALPWGVSLGYGNDKAEPGAGYAELESDTTQLLGKARLDDEEDEDVIPLPLIVKGSTHEVLNKELT</sequence>
<gene>
    <name evidence="3" type="ORF">LTR36_007997</name>
</gene>
<dbReference type="Proteomes" id="UP001324427">
    <property type="component" value="Unassembled WGS sequence"/>
</dbReference>
<evidence type="ECO:0000256" key="1">
    <source>
        <dbReference type="SAM" id="MobiDB-lite"/>
    </source>
</evidence>
<evidence type="ECO:0000313" key="4">
    <source>
        <dbReference type="Proteomes" id="UP001324427"/>
    </source>
</evidence>
<protein>
    <submittedName>
        <fullName evidence="3">Uncharacterized protein</fullName>
    </submittedName>
</protein>
<feature type="region of interest" description="Disordered" evidence="1">
    <location>
        <begin position="67"/>
        <end position="88"/>
    </location>
</feature>
<dbReference type="InterPro" id="IPR028018">
    <property type="entry name" value="DUF4646"/>
</dbReference>
<name>A0AAV9J9F5_9PEZI</name>
<keyword evidence="2" id="KW-0812">Transmembrane</keyword>
<keyword evidence="4" id="KW-1185">Reference proteome</keyword>
<keyword evidence="2" id="KW-0472">Membrane</keyword>
<keyword evidence="2" id="KW-1133">Transmembrane helix</keyword>
<dbReference type="AlphaFoldDB" id="A0AAV9J9F5"/>
<feature type="compositionally biased region" description="Low complexity" evidence="1">
    <location>
        <begin position="75"/>
        <end position="88"/>
    </location>
</feature>
<proteinExistence type="predicted"/>
<evidence type="ECO:0000313" key="3">
    <source>
        <dbReference type="EMBL" id="KAK4541396.1"/>
    </source>
</evidence>
<dbReference type="Pfam" id="PF15496">
    <property type="entry name" value="DUF4646"/>
    <property type="match status" value="1"/>
</dbReference>
<evidence type="ECO:0000256" key="2">
    <source>
        <dbReference type="SAM" id="Phobius"/>
    </source>
</evidence>
<dbReference type="EMBL" id="JAVFHQ010000053">
    <property type="protein sequence ID" value="KAK4541396.1"/>
    <property type="molecule type" value="Genomic_DNA"/>
</dbReference>
<feature type="transmembrane region" description="Helical" evidence="2">
    <location>
        <begin position="233"/>
        <end position="257"/>
    </location>
</feature>
<feature type="region of interest" description="Disordered" evidence="1">
    <location>
        <begin position="115"/>
        <end position="171"/>
    </location>
</feature>
<feature type="compositionally biased region" description="Low complexity" evidence="1">
    <location>
        <begin position="142"/>
        <end position="156"/>
    </location>
</feature>
<comment type="caution">
    <text evidence="3">The sequence shown here is derived from an EMBL/GenBank/DDBJ whole genome shotgun (WGS) entry which is preliminary data.</text>
</comment>
<organism evidence="3 4">
    <name type="scientific">Oleoguttula mirabilis</name>
    <dbReference type="NCBI Taxonomy" id="1507867"/>
    <lineage>
        <taxon>Eukaryota</taxon>
        <taxon>Fungi</taxon>
        <taxon>Dikarya</taxon>
        <taxon>Ascomycota</taxon>
        <taxon>Pezizomycotina</taxon>
        <taxon>Dothideomycetes</taxon>
        <taxon>Dothideomycetidae</taxon>
        <taxon>Mycosphaerellales</taxon>
        <taxon>Teratosphaeriaceae</taxon>
        <taxon>Oleoguttula</taxon>
    </lineage>
</organism>
<reference evidence="3 4" key="1">
    <citation type="submission" date="2021-11" db="EMBL/GenBank/DDBJ databases">
        <title>Black yeast isolated from Biological Soil Crust.</title>
        <authorList>
            <person name="Kurbessoian T."/>
        </authorList>
    </citation>
    <scope>NUCLEOTIDE SEQUENCE [LARGE SCALE GENOMIC DNA]</scope>
    <source>
        <strain evidence="3 4">CCFEE 5522</strain>
    </source>
</reference>